<proteinExistence type="predicted"/>
<accession>A0A5A4U5N5</accession>
<dbReference type="EMBL" id="LC494302">
    <property type="protein sequence ID" value="BBM61820.1"/>
    <property type="molecule type" value="Genomic_DNA"/>
</dbReference>
<name>A0A5A4U5N5_9CAUD</name>
<organism evidence="1 2">
    <name type="scientific">Escherichia phage SP27</name>
    <dbReference type="NCBI Taxonomy" id="2495557"/>
    <lineage>
        <taxon>Viruses</taxon>
        <taxon>Duplodnaviria</taxon>
        <taxon>Heunggongvirae</taxon>
        <taxon>Uroviricota</taxon>
        <taxon>Caudoviricetes</taxon>
        <taxon>Asteriusvirus</taxon>
        <taxon>Asteriusvirus PBECO4</taxon>
    </lineage>
</organism>
<protein>
    <submittedName>
        <fullName evidence="1">Uncharacterized protein</fullName>
    </submittedName>
</protein>
<dbReference type="Proteomes" id="UP000321352">
    <property type="component" value="Segment"/>
</dbReference>
<gene>
    <name evidence="1" type="ORF">EO157G_2310</name>
</gene>
<evidence type="ECO:0000313" key="1">
    <source>
        <dbReference type="EMBL" id="BBM61820.1"/>
    </source>
</evidence>
<evidence type="ECO:0000313" key="2">
    <source>
        <dbReference type="Proteomes" id="UP000321352"/>
    </source>
</evidence>
<sequence>MNTFEYYTNKLSMPERSHLYVWRNAYKSGNKLIQRNSLTVCTNLIKAEYRTYIEVLKLIAI</sequence>
<reference evidence="1 2" key="1">
    <citation type="submission" date="2019-07" db="EMBL/GenBank/DDBJ databases">
        <title>Whole genome analysis of E. coli Jumbo phage.</title>
        <authorList>
            <person name="Azam A.H."/>
            <person name="Oishi K."/>
            <person name="Miyanaga K."/>
            <person name="Tanji Y."/>
        </authorList>
    </citation>
    <scope>NUCLEOTIDE SEQUENCE [LARGE SCALE GENOMIC DNA]</scope>
    <source>
        <strain evidence="1 2">SP27</strain>
    </source>
</reference>